<evidence type="ECO:0000313" key="1">
    <source>
        <dbReference type="EMBL" id="MFC4353436.1"/>
    </source>
</evidence>
<sequence>MIERLKELVNQNERLVQKGNRIDEVLLVGIGNETYRVTIRRGAIDSVEKGPFVMPSYTFGIFAPKEEWELFWSPTPPPGSHDLFALLKRRKLRLEGDLHCFMVNLFYFKEVFASLREREV</sequence>
<proteinExistence type="predicted"/>
<reference evidence="2" key="1">
    <citation type="journal article" date="2019" name="Int. J. Syst. Evol. Microbiol.">
        <title>The Global Catalogue of Microorganisms (GCM) 10K type strain sequencing project: providing services to taxonomists for standard genome sequencing and annotation.</title>
        <authorList>
            <consortium name="The Broad Institute Genomics Platform"/>
            <consortium name="The Broad Institute Genome Sequencing Center for Infectious Disease"/>
            <person name="Wu L."/>
            <person name="Ma J."/>
        </authorList>
    </citation>
    <scope>NUCLEOTIDE SEQUENCE [LARGE SCALE GENOMIC DNA]</scope>
    <source>
        <strain evidence="2">CECT 8472</strain>
    </source>
</reference>
<dbReference type="Proteomes" id="UP001595799">
    <property type="component" value="Unassembled WGS sequence"/>
</dbReference>
<evidence type="ECO:0000313" key="2">
    <source>
        <dbReference type="Proteomes" id="UP001595799"/>
    </source>
</evidence>
<comment type="caution">
    <text evidence="1">The sequence shown here is derived from an EMBL/GenBank/DDBJ whole genome shotgun (WGS) entry which is preliminary data.</text>
</comment>
<keyword evidence="2" id="KW-1185">Reference proteome</keyword>
<protein>
    <recommendedName>
        <fullName evidence="3">SCP2 domain-containing protein</fullName>
    </recommendedName>
</protein>
<accession>A0ABV8UQ68</accession>
<organism evidence="1 2">
    <name type="scientific">Fodinicurvata halophila</name>
    <dbReference type="NCBI Taxonomy" id="1419723"/>
    <lineage>
        <taxon>Bacteria</taxon>
        <taxon>Pseudomonadati</taxon>
        <taxon>Pseudomonadota</taxon>
        <taxon>Alphaproteobacteria</taxon>
        <taxon>Rhodospirillales</taxon>
        <taxon>Rhodovibrionaceae</taxon>
        <taxon>Fodinicurvata</taxon>
    </lineage>
</organism>
<dbReference type="RefSeq" id="WP_382423811.1">
    <property type="nucleotide sequence ID" value="NZ_JBHSCW010000016.1"/>
</dbReference>
<name>A0ABV8UQ68_9PROT</name>
<gene>
    <name evidence="1" type="ORF">ACFOW6_17980</name>
</gene>
<dbReference type="EMBL" id="JBHSCW010000016">
    <property type="protein sequence ID" value="MFC4353436.1"/>
    <property type="molecule type" value="Genomic_DNA"/>
</dbReference>
<evidence type="ECO:0008006" key="3">
    <source>
        <dbReference type="Google" id="ProtNLM"/>
    </source>
</evidence>